<dbReference type="GO" id="GO:0006779">
    <property type="term" value="P:porphyrin-containing compound biosynthetic process"/>
    <property type="evidence" value="ECO:0007669"/>
    <property type="project" value="InterPro"/>
</dbReference>
<organism evidence="2 3">
    <name type="scientific">Candidatus Desantisbacteria bacterium CG_4_10_14_0_8_um_filter_39_17</name>
    <dbReference type="NCBI Taxonomy" id="1974542"/>
    <lineage>
        <taxon>Bacteria</taxon>
        <taxon>Candidatus Desantisiibacteriota</taxon>
    </lineage>
</organism>
<dbReference type="Pfam" id="PF01208">
    <property type="entry name" value="URO-D"/>
    <property type="match status" value="1"/>
</dbReference>
<dbReference type="EMBL" id="PFMS01000061">
    <property type="protein sequence ID" value="PIZ16075.1"/>
    <property type="molecule type" value="Genomic_DNA"/>
</dbReference>
<dbReference type="GO" id="GO:0004853">
    <property type="term" value="F:uroporphyrinogen decarboxylase activity"/>
    <property type="evidence" value="ECO:0007669"/>
    <property type="project" value="InterPro"/>
</dbReference>
<name>A0A2H9PBD1_9BACT</name>
<evidence type="ECO:0000313" key="2">
    <source>
        <dbReference type="EMBL" id="PIZ16075.1"/>
    </source>
</evidence>
<protein>
    <recommendedName>
        <fullName evidence="1">Uroporphyrinogen decarboxylase (URO-D) domain-containing protein</fullName>
    </recommendedName>
</protein>
<dbReference type="InterPro" id="IPR000257">
    <property type="entry name" value="Uroporphyrinogen_deCOase"/>
</dbReference>
<proteinExistence type="predicted"/>
<evidence type="ECO:0000259" key="1">
    <source>
        <dbReference type="Pfam" id="PF01208"/>
    </source>
</evidence>
<reference evidence="3" key="1">
    <citation type="submission" date="2017-09" db="EMBL/GenBank/DDBJ databases">
        <title>Depth-based differentiation of microbial function through sediment-hosted aquifers and enrichment of novel symbionts in the deep terrestrial subsurface.</title>
        <authorList>
            <person name="Probst A.J."/>
            <person name="Ladd B."/>
            <person name="Jarett J.K."/>
            <person name="Geller-Mcgrath D.E."/>
            <person name="Sieber C.M.K."/>
            <person name="Emerson J.B."/>
            <person name="Anantharaman K."/>
            <person name="Thomas B.C."/>
            <person name="Malmstrom R."/>
            <person name="Stieglmeier M."/>
            <person name="Klingl A."/>
            <person name="Woyke T."/>
            <person name="Ryan C.M."/>
            <person name="Banfield J.F."/>
        </authorList>
    </citation>
    <scope>NUCLEOTIDE SEQUENCE [LARGE SCALE GENOMIC DNA]</scope>
</reference>
<dbReference type="InterPro" id="IPR038071">
    <property type="entry name" value="UROD/MetE-like_sf"/>
</dbReference>
<dbReference type="Proteomes" id="UP000234145">
    <property type="component" value="Unassembled WGS sequence"/>
</dbReference>
<feature type="domain" description="Uroporphyrinogen decarboxylase (URO-D)" evidence="1">
    <location>
        <begin position="1"/>
        <end position="90"/>
    </location>
</feature>
<comment type="caution">
    <text evidence="2">The sequence shown here is derived from an EMBL/GenBank/DDBJ whole genome shotgun (WGS) entry which is preliminary data.</text>
</comment>
<gene>
    <name evidence="2" type="ORF">COY51_03580</name>
</gene>
<feature type="non-terminal residue" evidence="2">
    <location>
        <position position="1"/>
    </location>
</feature>
<evidence type="ECO:0000313" key="3">
    <source>
        <dbReference type="Proteomes" id="UP000234145"/>
    </source>
</evidence>
<dbReference type="Gene3D" id="3.20.20.210">
    <property type="match status" value="1"/>
</dbReference>
<dbReference type="SUPFAM" id="SSF51726">
    <property type="entry name" value="UROD/MetE-like"/>
    <property type="match status" value="1"/>
</dbReference>
<dbReference type="AlphaFoldDB" id="A0A2H9PBD1"/>
<sequence>AHKLLEFCTKSALNYARAISEYFGESIQPGPKGIPDDFAGMFPPKIFKEFVVPYWEQIFEGLKATQRSVHSELLRLEHLEFLKELKIDYFDPSADQYLTPEILHSHCPCKFQSSILEWVIFNSSAEELEAIYRKLAKFKPYNIAFSMSRLEDEPKIKHLLDVAREMKG</sequence>
<accession>A0A2H9PBD1</accession>